<keyword evidence="4" id="KW-1185">Reference proteome</keyword>
<gene>
    <name evidence="3" type="ORF">C8E99_1410</name>
</gene>
<dbReference type="OrthoDB" id="5177627at2"/>
<feature type="compositionally biased region" description="Acidic residues" evidence="1">
    <location>
        <begin position="624"/>
        <end position="633"/>
    </location>
</feature>
<evidence type="ECO:0000313" key="4">
    <source>
        <dbReference type="Proteomes" id="UP000256727"/>
    </source>
</evidence>
<protein>
    <submittedName>
        <fullName evidence="3">Uncharacterized protein DUF222</fullName>
    </submittedName>
</protein>
<feature type="compositionally biased region" description="Low complexity" evidence="1">
    <location>
        <begin position="608"/>
        <end position="618"/>
    </location>
</feature>
<accession>A0A3D9LDS5</accession>
<dbReference type="SMART" id="SM00507">
    <property type="entry name" value="HNHc"/>
    <property type="match status" value="1"/>
</dbReference>
<evidence type="ECO:0000313" key="3">
    <source>
        <dbReference type="EMBL" id="REE03597.1"/>
    </source>
</evidence>
<feature type="region of interest" description="Disordered" evidence="1">
    <location>
        <begin position="330"/>
        <end position="377"/>
    </location>
</feature>
<dbReference type="InterPro" id="IPR003615">
    <property type="entry name" value="HNH_nuc"/>
</dbReference>
<dbReference type="CDD" id="cd00085">
    <property type="entry name" value="HNHc"/>
    <property type="match status" value="1"/>
</dbReference>
<dbReference type="EMBL" id="QREH01000001">
    <property type="protein sequence ID" value="REE03597.1"/>
    <property type="molecule type" value="Genomic_DNA"/>
</dbReference>
<dbReference type="Proteomes" id="UP000256727">
    <property type="component" value="Unassembled WGS sequence"/>
</dbReference>
<feature type="compositionally biased region" description="Low complexity" evidence="1">
    <location>
        <begin position="366"/>
        <end position="375"/>
    </location>
</feature>
<dbReference type="Gene3D" id="1.10.30.50">
    <property type="match status" value="1"/>
</dbReference>
<comment type="caution">
    <text evidence="3">The sequence shown here is derived from an EMBL/GenBank/DDBJ whole genome shotgun (WGS) entry which is preliminary data.</text>
</comment>
<feature type="compositionally biased region" description="Basic and acidic residues" evidence="1">
    <location>
        <begin position="334"/>
        <end position="343"/>
    </location>
</feature>
<sequence length="647" mass="68791">MGTNGGVARTVLIDQDGASSLDLPELLAVARVLVEEVAARATDPGLLGYLDRFADEPEVDRSAQWGLYAHVADEAPGEDVHGADEAPGETATDSGTDIHQGQATAASLPTVLAQVEELSRWLDSARTGLAGHTDRVFDLHATRREVLGIPEGKTAYRNGADYLRQTLRIHRVEAKKRVARAQCVLASHDPTSLQPDAVVAPEMPELARAVAEATMDSASVDTVAATLAEAVRDAGLAGADPDVVHGLVAEGERILVGHACQSDPETVKKVCSHWRQRFDALVNPDGLEPTDAQSSAAQGLFYQGRGQANLHRWLLMATDLQHEVLQTIAADATNPRKDPRKGEGTGTETDSGALTGYEDGTSTQRAADPGTAAAAEPWTGQVLEMEALDPRSLAQKRLDGLVSALTGAMALTSTHTQWSRDGAEGTVGTDWSDPGGGSRPQVLVTIDYQTLAGQFREHQATVPPEATGHLLSQAAYTGPVSPAMIRQLACDSDLIPIVLGGKGEVLDVGRSQRLFTRKLRRAITARDGGCAAPDCSIYAPWCEAHHIQHWEHGGPTSVDNGVLLCSHHHHAVHAGAWEIEVVDGIPWFIPAPYHDPTQTPRRNHYWRTGSSNSTTTNGQKLPDEGGEGGEGESDGERDGEADQQGAA</sequence>
<dbReference type="RefSeq" id="WP_147301190.1">
    <property type="nucleotide sequence ID" value="NZ_QREH01000001.1"/>
</dbReference>
<dbReference type="AlphaFoldDB" id="A0A3D9LDS5"/>
<feature type="region of interest" description="Disordered" evidence="1">
    <location>
        <begin position="77"/>
        <end position="97"/>
    </location>
</feature>
<feature type="domain" description="HNH nuclease" evidence="2">
    <location>
        <begin position="518"/>
        <end position="570"/>
    </location>
</feature>
<name>A0A3D9LDS5_9MICC</name>
<reference evidence="3 4" key="1">
    <citation type="submission" date="2018-07" db="EMBL/GenBank/DDBJ databases">
        <title>Sequencing the genomes of 1000 actinobacteria strains.</title>
        <authorList>
            <person name="Klenk H.-P."/>
        </authorList>
    </citation>
    <scope>NUCLEOTIDE SEQUENCE [LARGE SCALE GENOMIC DNA]</scope>
    <source>
        <strain evidence="3 4">DSM 14442</strain>
    </source>
</reference>
<dbReference type="Pfam" id="PF13391">
    <property type="entry name" value="HNH_2"/>
    <property type="match status" value="1"/>
</dbReference>
<feature type="region of interest" description="Disordered" evidence="1">
    <location>
        <begin position="596"/>
        <end position="647"/>
    </location>
</feature>
<organism evidence="3 4">
    <name type="scientific">Citricoccus muralis</name>
    <dbReference type="NCBI Taxonomy" id="169134"/>
    <lineage>
        <taxon>Bacteria</taxon>
        <taxon>Bacillati</taxon>
        <taxon>Actinomycetota</taxon>
        <taxon>Actinomycetes</taxon>
        <taxon>Micrococcales</taxon>
        <taxon>Micrococcaceae</taxon>
        <taxon>Citricoccus</taxon>
    </lineage>
</organism>
<dbReference type="InterPro" id="IPR003870">
    <property type="entry name" value="DUF222"/>
</dbReference>
<dbReference type="Pfam" id="PF02720">
    <property type="entry name" value="DUF222"/>
    <property type="match status" value="1"/>
</dbReference>
<feature type="region of interest" description="Disordered" evidence="1">
    <location>
        <begin position="416"/>
        <end position="436"/>
    </location>
</feature>
<evidence type="ECO:0000259" key="2">
    <source>
        <dbReference type="SMART" id="SM00507"/>
    </source>
</evidence>
<evidence type="ECO:0000256" key="1">
    <source>
        <dbReference type="SAM" id="MobiDB-lite"/>
    </source>
</evidence>
<proteinExistence type="predicted"/>